<reference evidence="1 2" key="1">
    <citation type="journal article" date="2016" name="Genome Announc.">
        <title>First Complete Genome Sequence of a Subdivision 6 Acidobacterium Strain.</title>
        <authorList>
            <person name="Huang S."/>
            <person name="Vieira S."/>
            <person name="Bunk B."/>
            <person name="Riedel T."/>
            <person name="Sproer C."/>
            <person name="Overmann J."/>
        </authorList>
    </citation>
    <scope>NUCLEOTIDE SEQUENCE [LARGE SCALE GENOMIC DNA]</scope>
    <source>
        <strain evidence="2">DSM 100886 HEG_-6_39</strain>
    </source>
</reference>
<name>A0A143PI84_LUTPR</name>
<dbReference type="Gene3D" id="3.40.47.10">
    <property type="match status" value="1"/>
</dbReference>
<reference evidence="2" key="2">
    <citation type="submission" date="2016-04" db="EMBL/GenBank/DDBJ databases">
        <title>First Complete Genome Sequence of a Subdivision 6 Acidobacterium.</title>
        <authorList>
            <person name="Huang S."/>
            <person name="Vieira S."/>
            <person name="Bunk B."/>
            <person name="Riedel T."/>
            <person name="Sproeer C."/>
            <person name="Overmann J."/>
        </authorList>
    </citation>
    <scope>NUCLEOTIDE SEQUENCE [LARGE SCALE GENOMIC DNA]</scope>
    <source>
        <strain evidence="2">DSM 100886 HEG_-6_39</strain>
    </source>
</reference>
<dbReference type="SUPFAM" id="SSF53901">
    <property type="entry name" value="Thiolase-like"/>
    <property type="match status" value="1"/>
</dbReference>
<dbReference type="GO" id="GO:0016746">
    <property type="term" value="F:acyltransferase activity"/>
    <property type="evidence" value="ECO:0007669"/>
    <property type="project" value="InterPro"/>
</dbReference>
<organism evidence="1 2">
    <name type="scientific">Luteitalea pratensis</name>
    <dbReference type="NCBI Taxonomy" id="1855912"/>
    <lineage>
        <taxon>Bacteria</taxon>
        <taxon>Pseudomonadati</taxon>
        <taxon>Acidobacteriota</taxon>
        <taxon>Vicinamibacteria</taxon>
        <taxon>Vicinamibacterales</taxon>
        <taxon>Vicinamibacteraceae</taxon>
        <taxon>Luteitalea</taxon>
    </lineage>
</organism>
<protein>
    <submittedName>
        <fullName evidence="1">3-oxoacyl-(Acyl carrier protein) synthase</fullName>
    </submittedName>
</protein>
<dbReference type="RefSeq" id="WP_110169990.1">
    <property type="nucleotide sequence ID" value="NZ_CP015136.1"/>
</dbReference>
<evidence type="ECO:0000313" key="1">
    <source>
        <dbReference type="EMBL" id="AMY08126.1"/>
    </source>
</evidence>
<dbReference type="KEGG" id="abac:LuPra_01314"/>
<gene>
    <name evidence="1" type="primary">fabB</name>
    <name evidence="1" type="ORF">LuPra_01314</name>
</gene>
<dbReference type="Proteomes" id="UP000076079">
    <property type="component" value="Chromosome"/>
</dbReference>
<sequence>MTASIGATHVLCAIGSGTEQVWASARAGIARIGNSHVMDRYFEPISMGLVPEDALGTLTPEIDGLPLPSRARRILRLAAPSFSAVAANLGGPVAVILGLPPLTPAESPWLMRVPEYLQQLTGIAVDRQRSVTLPSGRAAALLALERASQLLKAGAVETVVVGGVDTFLDLRLLSELDVEERILGPRVMDGFIPGEGAAFYVLSAGRSTGSHTGPRVVVNAAASTMDPGHRYGDAPARGEGLAVALGQARQRLEQPVPPVATTFAGFNGESFDAKLWGVARVRHSDFFSAEMVIEHPADKFGDAGAAMGAILVALAAESLRNGTRPGPSLVWAASDREPRACAIVSVVPS</sequence>
<dbReference type="AlphaFoldDB" id="A0A143PI84"/>
<keyword evidence="2" id="KW-1185">Reference proteome</keyword>
<dbReference type="OrthoDB" id="3078238at2"/>
<dbReference type="EMBL" id="CP015136">
    <property type="protein sequence ID" value="AMY08126.1"/>
    <property type="molecule type" value="Genomic_DNA"/>
</dbReference>
<proteinExistence type="predicted"/>
<dbReference type="InterPro" id="IPR016039">
    <property type="entry name" value="Thiolase-like"/>
</dbReference>
<accession>A0A143PI84</accession>
<dbReference type="STRING" id="1855912.LuPra_01314"/>
<evidence type="ECO:0000313" key="2">
    <source>
        <dbReference type="Proteomes" id="UP000076079"/>
    </source>
</evidence>